<dbReference type="FunFam" id="3.30.950.10:FF:000002">
    <property type="entry name" value="Ribosomal RNA small subunit methyltransferase I"/>
    <property type="match status" value="1"/>
</dbReference>
<name>A0A1R3VQ85_9GAMM</name>
<evidence type="ECO:0000256" key="4">
    <source>
        <dbReference type="ARBA" id="ARBA00022679"/>
    </source>
</evidence>
<dbReference type="PIRSF" id="PIRSF005917">
    <property type="entry name" value="MTase_YraL"/>
    <property type="match status" value="1"/>
</dbReference>
<dbReference type="CDD" id="cd11648">
    <property type="entry name" value="RsmI"/>
    <property type="match status" value="1"/>
</dbReference>
<keyword evidence="4 6" id="KW-0808">Transferase</keyword>
<dbReference type="PANTHER" id="PTHR46111">
    <property type="entry name" value="RIBOSOMAL RNA SMALL SUBUNIT METHYLTRANSFERASE I"/>
    <property type="match status" value="1"/>
</dbReference>
<evidence type="ECO:0000256" key="2">
    <source>
        <dbReference type="ARBA" id="ARBA00022552"/>
    </source>
</evidence>
<dbReference type="InterPro" id="IPR014777">
    <property type="entry name" value="4pyrrole_Mease_sub1"/>
</dbReference>
<comment type="subcellular location">
    <subcellularLocation>
        <location evidence="6">Cytoplasm</location>
    </subcellularLocation>
</comment>
<dbReference type="NCBIfam" id="TIGR00096">
    <property type="entry name" value="16S rRNA (cytidine(1402)-2'-O)-methyltransferase"/>
    <property type="match status" value="1"/>
</dbReference>
<dbReference type="EMBL" id="FTPK01000001">
    <property type="protein sequence ID" value="SIT66840.1"/>
    <property type="molecule type" value="Genomic_DNA"/>
</dbReference>
<dbReference type="HAMAP" id="MF_01877">
    <property type="entry name" value="16SrRNA_methyltr_I"/>
    <property type="match status" value="1"/>
</dbReference>
<dbReference type="SUPFAM" id="SSF53790">
    <property type="entry name" value="Tetrapyrrole methylase"/>
    <property type="match status" value="1"/>
</dbReference>
<dbReference type="Gene3D" id="3.40.1010.10">
    <property type="entry name" value="Cobalt-precorrin-4 Transmethylase, Domain 1"/>
    <property type="match status" value="1"/>
</dbReference>
<protein>
    <recommendedName>
        <fullName evidence="6">Ribosomal RNA small subunit methyltransferase I</fullName>
        <ecNumber evidence="6">2.1.1.198</ecNumber>
    </recommendedName>
    <alternativeName>
        <fullName evidence="6">16S rRNA 2'-O-ribose C1402 methyltransferase</fullName>
    </alternativeName>
    <alternativeName>
        <fullName evidence="6">rRNA (cytidine-2'-O-)-methyltransferase RsmI</fullName>
    </alternativeName>
</protein>
<dbReference type="Gene3D" id="3.30.950.10">
    <property type="entry name" value="Methyltransferase, Cobalt-precorrin-4 Transmethylase, Domain 2"/>
    <property type="match status" value="1"/>
</dbReference>
<proteinExistence type="inferred from homology"/>
<reference evidence="9 10" key="1">
    <citation type="submission" date="2017-01" db="EMBL/GenBank/DDBJ databases">
        <authorList>
            <person name="Mah S.A."/>
            <person name="Swanson W.J."/>
            <person name="Moy G.W."/>
            <person name="Vacquier V.D."/>
        </authorList>
    </citation>
    <scope>NUCLEOTIDE SEQUENCE [LARGE SCALE GENOMIC DNA]</scope>
    <source>
        <strain evidence="9 10">M9</strain>
    </source>
</reference>
<dbReference type="Pfam" id="PF00590">
    <property type="entry name" value="TP_methylase"/>
    <property type="match status" value="1"/>
</dbReference>
<dbReference type="GO" id="GO:0070677">
    <property type="term" value="F:rRNA (cytosine-2'-O-)-methyltransferase activity"/>
    <property type="evidence" value="ECO:0007669"/>
    <property type="project" value="UniProtKB-UniRule"/>
</dbReference>
<evidence type="ECO:0000256" key="3">
    <source>
        <dbReference type="ARBA" id="ARBA00022603"/>
    </source>
</evidence>
<dbReference type="PROSITE" id="PS01296">
    <property type="entry name" value="RSMI"/>
    <property type="match status" value="1"/>
</dbReference>
<comment type="catalytic activity">
    <reaction evidence="6">
        <text>cytidine(1402) in 16S rRNA + S-adenosyl-L-methionine = 2'-O-methylcytidine(1402) in 16S rRNA + S-adenosyl-L-homocysteine + H(+)</text>
        <dbReference type="Rhea" id="RHEA:42924"/>
        <dbReference type="Rhea" id="RHEA-COMP:10285"/>
        <dbReference type="Rhea" id="RHEA-COMP:10286"/>
        <dbReference type="ChEBI" id="CHEBI:15378"/>
        <dbReference type="ChEBI" id="CHEBI:57856"/>
        <dbReference type="ChEBI" id="CHEBI:59789"/>
        <dbReference type="ChEBI" id="CHEBI:74495"/>
        <dbReference type="ChEBI" id="CHEBI:82748"/>
        <dbReference type="EC" id="2.1.1.198"/>
    </reaction>
</comment>
<dbReference type="InterPro" id="IPR014776">
    <property type="entry name" value="4pyrrole_Mease_sub2"/>
</dbReference>
<dbReference type="EC" id="2.1.1.198" evidence="6"/>
<keyword evidence="3 6" id="KW-0489">Methyltransferase</keyword>
<evidence type="ECO:0000256" key="6">
    <source>
        <dbReference type="HAMAP-Rule" id="MF_01877"/>
    </source>
</evidence>
<dbReference type="Proteomes" id="UP000223759">
    <property type="component" value="Unassembled WGS sequence"/>
</dbReference>
<dbReference type="RefSeq" id="WP_234982783.1">
    <property type="nucleotide sequence ID" value="NZ_CP023018.1"/>
</dbReference>
<dbReference type="InterPro" id="IPR000878">
    <property type="entry name" value="4pyrrol_Mease"/>
</dbReference>
<feature type="domain" description="Tetrapyrrole methylase" evidence="7">
    <location>
        <begin position="8"/>
        <end position="207"/>
    </location>
</feature>
<evidence type="ECO:0000313" key="10">
    <source>
        <dbReference type="Proteomes" id="UP000223759"/>
    </source>
</evidence>
<gene>
    <name evidence="6" type="primary">rsmI</name>
    <name evidence="9" type="ORF">SAMN05216526_0705</name>
</gene>
<dbReference type="InterPro" id="IPR018063">
    <property type="entry name" value="SAM_MeTrfase_RsmI_CS"/>
</dbReference>
<dbReference type="Pfam" id="PF23016">
    <property type="entry name" value="RsmI_C"/>
    <property type="match status" value="1"/>
</dbReference>
<dbReference type="GO" id="GO:0005737">
    <property type="term" value="C:cytoplasm"/>
    <property type="evidence" value="ECO:0007669"/>
    <property type="project" value="UniProtKB-SubCell"/>
</dbReference>
<dbReference type="AlphaFoldDB" id="A0A1R3VQ85"/>
<keyword evidence="10" id="KW-1185">Reference proteome</keyword>
<evidence type="ECO:0000256" key="5">
    <source>
        <dbReference type="ARBA" id="ARBA00022691"/>
    </source>
</evidence>
<dbReference type="InterPro" id="IPR035996">
    <property type="entry name" value="4pyrrol_Methylase_sf"/>
</dbReference>
<dbReference type="InterPro" id="IPR008189">
    <property type="entry name" value="rRNA_ssu_MeTfrase_I"/>
</dbReference>
<keyword evidence="5 6" id="KW-0949">S-adenosyl-L-methionine</keyword>
<evidence type="ECO:0000259" key="7">
    <source>
        <dbReference type="Pfam" id="PF00590"/>
    </source>
</evidence>
<organism evidence="9 10">
    <name type="scientific">Ectothiorhodosinus mongolicus</name>
    <dbReference type="NCBI Taxonomy" id="233100"/>
    <lineage>
        <taxon>Bacteria</taxon>
        <taxon>Pseudomonadati</taxon>
        <taxon>Pseudomonadota</taxon>
        <taxon>Gammaproteobacteria</taxon>
        <taxon>Chromatiales</taxon>
        <taxon>Ectothiorhodospiraceae</taxon>
        <taxon>Ectothiorhodosinus</taxon>
    </lineage>
</organism>
<evidence type="ECO:0000256" key="1">
    <source>
        <dbReference type="ARBA" id="ARBA00022490"/>
    </source>
</evidence>
<comment type="function">
    <text evidence="6">Catalyzes the 2'-O-methylation of the ribose of cytidine 1402 (C1402) in 16S rRNA.</text>
</comment>
<evidence type="ECO:0000259" key="8">
    <source>
        <dbReference type="Pfam" id="PF23016"/>
    </source>
</evidence>
<evidence type="ECO:0000313" key="9">
    <source>
        <dbReference type="EMBL" id="SIT66840.1"/>
    </source>
</evidence>
<dbReference type="FunFam" id="3.40.1010.10:FF:000002">
    <property type="entry name" value="Ribosomal RNA small subunit methyltransferase I"/>
    <property type="match status" value="1"/>
</dbReference>
<feature type="domain" description="RsmI HTH" evidence="8">
    <location>
        <begin position="236"/>
        <end position="280"/>
    </location>
</feature>
<dbReference type="STRING" id="233100.SAMN05216526_0705"/>
<comment type="similarity">
    <text evidence="6">Belongs to the methyltransferase superfamily. RsmI family.</text>
</comment>
<sequence length="281" mass="30763">MSIEQACLYVVATPIGNLEDLSPRARQVLEAVDLILAEDTRHSQRLLQHFGIRTACKSLHEHNEQQQVPGLIDRLKGGQTLALISDAGTPLISDPGYRLVKAAREADVRVTPIPGASALIAALSVSGLPSDRFFFEGFLPARASARQERLKVLADFPHTLIFYESSHRIQASLADMASSLGAERRAVVARELTKTFEQIQDGSLADLCLWLEADTDHQRGEFVVMVAGHEPGEQAAGEAEARRVLGLCLQQLPVKSAARLTAEITGLSRNQLYQWALQEKP</sequence>
<accession>A0A1R3VQ85</accession>
<keyword evidence="2 6" id="KW-0698">rRNA processing</keyword>
<dbReference type="PANTHER" id="PTHR46111:SF1">
    <property type="entry name" value="RIBOSOMAL RNA SMALL SUBUNIT METHYLTRANSFERASE I"/>
    <property type="match status" value="1"/>
</dbReference>
<keyword evidence="1 6" id="KW-0963">Cytoplasm</keyword>
<dbReference type="InterPro" id="IPR053910">
    <property type="entry name" value="RsmI_HTH"/>
</dbReference>